<dbReference type="SUPFAM" id="SSF103088">
    <property type="entry name" value="OmpA-like"/>
    <property type="match status" value="1"/>
</dbReference>
<proteinExistence type="predicted"/>
<dbReference type="Pfam" id="PF00691">
    <property type="entry name" value="OmpA"/>
    <property type="match status" value="1"/>
</dbReference>
<name>A0A917NF47_9GAMM</name>
<dbReference type="Gene3D" id="3.30.1330.60">
    <property type="entry name" value="OmpA-like domain"/>
    <property type="match status" value="1"/>
</dbReference>
<reference evidence="3" key="2">
    <citation type="submission" date="2020-09" db="EMBL/GenBank/DDBJ databases">
        <authorList>
            <person name="Sun Q."/>
            <person name="Ohkuma M."/>
        </authorList>
    </citation>
    <scope>NUCLEOTIDE SEQUENCE</scope>
    <source>
        <strain evidence="3">JCM 13919</strain>
    </source>
</reference>
<protein>
    <submittedName>
        <fullName evidence="3">Membrane protein</fullName>
    </submittedName>
</protein>
<dbReference type="EMBL" id="BMOB01000012">
    <property type="protein sequence ID" value="GGI91854.1"/>
    <property type="molecule type" value="Genomic_DNA"/>
</dbReference>
<reference evidence="3" key="1">
    <citation type="journal article" date="2014" name="Int. J. Syst. Evol. Microbiol.">
        <title>Complete genome sequence of Corynebacterium casei LMG S-19264T (=DSM 44701T), isolated from a smear-ripened cheese.</title>
        <authorList>
            <consortium name="US DOE Joint Genome Institute (JGI-PGF)"/>
            <person name="Walter F."/>
            <person name="Albersmeier A."/>
            <person name="Kalinowski J."/>
            <person name="Ruckert C."/>
        </authorList>
    </citation>
    <scope>NUCLEOTIDE SEQUENCE</scope>
    <source>
        <strain evidence="3">JCM 13919</strain>
    </source>
</reference>
<organism evidence="3 4">
    <name type="scientific">Legionella impletisoli</name>
    <dbReference type="NCBI Taxonomy" id="343510"/>
    <lineage>
        <taxon>Bacteria</taxon>
        <taxon>Pseudomonadati</taxon>
        <taxon>Pseudomonadota</taxon>
        <taxon>Gammaproteobacteria</taxon>
        <taxon>Legionellales</taxon>
        <taxon>Legionellaceae</taxon>
        <taxon>Legionella</taxon>
    </lineage>
</organism>
<dbReference type="InterPro" id="IPR006665">
    <property type="entry name" value="OmpA-like"/>
</dbReference>
<dbReference type="PANTHER" id="PTHR30329:SF21">
    <property type="entry name" value="LIPOPROTEIN YIAD-RELATED"/>
    <property type="match status" value="1"/>
</dbReference>
<dbReference type="InterPro" id="IPR050330">
    <property type="entry name" value="Bact_OuterMem_StrucFunc"/>
</dbReference>
<comment type="caution">
    <text evidence="3">The sequence shown here is derived from an EMBL/GenBank/DDBJ whole genome shotgun (WGS) entry which is preliminary data.</text>
</comment>
<sequence length="245" mass="27401">MPFWIDSRRLTCVALSTALLSGCLQPFNPPYNNFRDDHRKVKYTVAGAAWGATVGAIAGSIVSSAGVGAVIGGVTGSFAAYQLTRKPQVINELKRCDMQYIKYADIETLIVPTDTYFYFDSPRMNDLAFQGLNNIVRLLKFYPCTPIYVAGFTDDVGSREHKRKLTQARAEAMITFLWANGIQAYRLHPEGYEDKYPVGDNDLIRGSAFNRRLEIQWQSAPSTQAQRLACAMPPKRLPSKFGRTK</sequence>
<dbReference type="OrthoDB" id="5652883at2"/>
<dbReference type="AlphaFoldDB" id="A0A917NF47"/>
<dbReference type="CDD" id="cd07185">
    <property type="entry name" value="OmpA_C-like"/>
    <property type="match status" value="1"/>
</dbReference>
<dbReference type="Proteomes" id="UP000630149">
    <property type="component" value="Unassembled WGS sequence"/>
</dbReference>
<gene>
    <name evidence="3" type="ORF">GCM10007966_20670</name>
</gene>
<keyword evidence="1" id="KW-0472">Membrane</keyword>
<dbReference type="InterPro" id="IPR036737">
    <property type="entry name" value="OmpA-like_sf"/>
</dbReference>
<dbReference type="GO" id="GO:0016020">
    <property type="term" value="C:membrane"/>
    <property type="evidence" value="ECO:0007669"/>
    <property type="project" value="UniProtKB-UniRule"/>
</dbReference>
<dbReference type="RefSeq" id="WP_131777358.1">
    <property type="nucleotide sequence ID" value="NZ_BMOB01000012.1"/>
</dbReference>
<evidence type="ECO:0000313" key="4">
    <source>
        <dbReference type="Proteomes" id="UP000630149"/>
    </source>
</evidence>
<accession>A0A917NF47</accession>
<evidence type="ECO:0000259" key="2">
    <source>
        <dbReference type="PROSITE" id="PS51123"/>
    </source>
</evidence>
<feature type="domain" description="OmpA-like" evidence="2">
    <location>
        <begin position="104"/>
        <end position="221"/>
    </location>
</feature>
<dbReference type="NCBIfam" id="NF038224">
    <property type="entry name" value="OmpA_like_CmpA"/>
    <property type="match status" value="1"/>
</dbReference>
<evidence type="ECO:0000256" key="1">
    <source>
        <dbReference type="PROSITE-ProRule" id="PRU00473"/>
    </source>
</evidence>
<dbReference type="PROSITE" id="PS51123">
    <property type="entry name" value="OMPA_2"/>
    <property type="match status" value="1"/>
</dbReference>
<dbReference type="PANTHER" id="PTHR30329">
    <property type="entry name" value="STATOR ELEMENT OF FLAGELLAR MOTOR COMPLEX"/>
    <property type="match status" value="1"/>
</dbReference>
<keyword evidence="4" id="KW-1185">Reference proteome</keyword>
<evidence type="ECO:0000313" key="3">
    <source>
        <dbReference type="EMBL" id="GGI91854.1"/>
    </source>
</evidence>